<evidence type="ECO:0000256" key="1">
    <source>
        <dbReference type="ARBA" id="ARBA00023015"/>
    </source>
</evidence>
<dbReference type="PANTHER" id="PTHR47893:SF1">
    <property type="entry name" value="REGULATORY PROTEIN PCHR"/>
    <property type="match status" value="1"/>
</dbReference>
<dbReference type="Proteomes" id="UP000422108">
    <property type="component" value="Chromosome"/>
</dbReference>
<reference evidence="5 6" key="1">
    <citation type="submission" date="2019-11" db="EMBL/GenBank/DDBJ databases">
        <title>Comparative genomics of hydrocarbon-degrading Desulfosarcina strains.</title>
        <authorList>
            <person name="Watanabe M."/>
            <person name="Kojima H."/>
            <person name="Fukui M."/>
        </authorList>
    </citation>
    <scope>NUCLEOTIDE SEQUENCE [LARGE SCALE GENOMIC DNA]</scope>
    <source>
        <strain evidence="6">oXyS1</strain>
    </source>
</reference>
<keyword evidence="1" id="KW-0805">Transcription regulation</keyword>
<dbReference type="InterPro" id="IPR009057">
    <property type="entry name" value="Homeodomain-like_sf"/>
</dbReference>
<dbReference type="PANTHER" id="PTHR47893">
    <property type="entry name" value="REGULATORY PROTEIN PCHR"/>
    <property type="match status" value="1"/>
</dbReference>
<dbReference type="InterPro" id="IPR018060">
    <property type="entry name" value="HTH_AraC"/>
</dbReference>
<dbReference type="Pfam" id="PF12833">
    <property type="entry name" value="HTH_18"/>
    <property type="match status" value="1"/>
</dbReference>
<dbReference type="Gene3D" id="1.10.10.60">
    <property type="entry name" value="Homeodomain-like"/>
    <property type="match status" value="2"/>
</dbReference>
<dbReference type="PROSITE" id="PS00041">
    <property type="entry name" value="HTH_ARAC_FAMILY_1"/>
    <property type="match status" value="1"/>
</dbReference>
<organism evidence="5 6">
    <name type="scientific">Desulfosarcina ovata subsp. ovata</name>
    <dbReference type="NCBI Taxonomy" id="2752305"/>
    <lineage>
        <taxon>Bacteria</taxon>
        <taxon>Pseudomonadati</taxon>
        <taxon>Thermodesulfobacteriota</taxon>
        <taxon>Desulfobacteria</taxon>
        <taxon>Desulfobacterales</taxon>
        <taxon>Desulfosarcinaceae</taxon>
        <taxon>Desulfosarcina</taxon>
    </lineage>
</organism>
<dbReference type="PROSITE" id="PS01124">
    <property type="entry name" value="HTH_ARAC_FAMILY_2"/>
    <property type="match status" value="1"/>
</dbReference>
<dbReference type="AlphaFoldDB" id="A0A5K8AIT4"/>
<evidence type="ECO:0000313" key="6">
    <source>
        <dbReference type="Proteomes" id="UP000422108"/>
    </source>
</evidence>
<sequence length="180" mass="20847">MKNILEEKQDDLFYRLRTITPAMRAALQQLVGCPFGGVTRKLFFESRALELIAHQLHQMSDVRKTPATHEHRLHPTDRKRTERVRELLVSNLEDPPGLSQLAREAGMSHPKLNRCFREMYEMTVFQYLRNERLNRARQMLDHGLNVTETAYAVGYDSISHFSQAFKKQFGASPGRCMGTL</sequence>
<keyword evidence="2" id="KW-0238">DNA-binding</keyword>
<dbReference type="PRINTS" id="PR00032">
    <property type="entry name" value="HTHARAC"/>
</dbReference>
<protein>
    <recommendedName>
        <fullName evidence="4">HTH araC/xylS-type domain-containing protein</fullName>
    </recommendedName>
</protein>
<feature type="domain" description="HTH araC/xylS-type" evidence="4">
    <location>
        <begin position="82"/>
        <end position="179"/>
    </location>
</feature>
<name>A0A5K8AIT4_9BACT</name>
<evidence type="ECO:0000313" key="5">
    <source>
        <dbReference type="EMBL" id="BBO92478.1"/>
    </source>
</evidence>
<proteinExistence type="predicted"/>
<dbReference type="InterPro" id="IPR020449">
    <property type="entry name" value="Tscrpt_reg_AraC-type_HTH"/>
</dbReference>
<evidence type="ECO:0000256" key="2">
    <source>
        <dbReference type="ARBA" id="ARBA00023125"/>
    </source>
</evidence>
<evidence type="ECO:0000256" key="3">
    <source>
        <dbReference type="ARBA" id="ARBA00023163"/>
    </source>
</evidence>
<gene>
    <name evidence="5" type="ORF">DSCOOX_56580</name>
</gene>
<accession>A0A5K8AIT4</accession>
<evidence type="ECO:0000259" key="4">
    <source>
        <dbReference type="PROSITE" id="PS01124"/>
    </source>
</evidence>
<dbReference type="SMART" id="SM00342">
    <property type="entry name" value="HTH_ARAC"/>
    <property type="match status" value="1"/>
</dbReference>
<dbReference type="EMBL" id="AP021879">
    <property type="protein sequence ID" value="BBO92478.1"/>
    <property type="molecule type" value="Genomic_DNA"/>
</dbReference>
<dbReference type="InterPro" id="IPR018062">
    <property type="entry name" value="HTH_AraC-typ_CS"/>
</dbReference>
<dbReference type="SUPFAM" id="SSF46689">
    <property type="entry name" value="Homeodomain-like"/>
    <property type="match status" value="2"/>
</dbReference>
<dbReference type="GO" id="GO:0003700">
    <property type="term" value="F:DNA-binding transcription factor activity"/>
    <property type="evidence" value="ECO:0007669"/>
    <property type="project" value="InterPro"/>
</dbReference>
<dbReference type="RefSeq" id="WP_231717264.1">
    <property type="nucleotide sequence ID" value="NZ_AP021879.1"/>
</dbReference>
<dbReference type="GO" id="GO:0043565">
    <property type="term" value="F:sequence-specific DNA binding"/>
    <property type="evidence" value="ECO:0007669"/>
    <property type="project" value="InterPro"/>
</dbReference>
<keyword evidence="6" id="KW-1185">Reference proteome</keyword>
<keyword evidence="3" id="KW-0804">Transcription</keyword>
<dbReference type="InterPro" id="IPR053142">
    <property type="entry name" value="PchR_regulatory_protein"/>
</dbReference>